<keyword evidence="1" id="KW-0812">Transmembrane</keyword>
<protein>
    <submittedName>
        <fullName evidence="2">Uncharacterized protein</fullName>
    </submittedName>
</protein>
<proteinExistence type="predicted"/>
<sequence>MGSAVVWLVIGVVFALLAAGLAAVIAIGFLMQKRQALGRTDAVQRFTQRREELETLFFEQAAASGRPRGLAWVDCDFGADQIYARDRNSGQLRALVPVTIRFEAVAGGGMEDNPNVANLRAATAVFHYDGREWSTTGQVIFNLEPAEALQHFQHELEPWDVAGP</sequence>
<gene>
    <name evidence="2" type="ORF">Pla8534_44670</name>
</gene>
<dbReference type="AlphaFoldDB" id="A0A518DXS0"/>
<keyword evidence="1" id="KW-1133">Transmembrane helix</keyword>
<evidence type="ECO:0000256" key="1">
    <source>
        <dbReference type="SAM" id="Phobius"/>
    </source>
</evidence>
<dbReference type="EMBL" id="CP036433">
    <property type="protein sequence ID" value="QDU96646.1"/>
    <property type="molecule type" value="Genomic_DNA"/>
</dbReference>
<accession>A0A518DXS0</accession>
<dbReference type="KEGG" id="lcre:Pla8534_44670"/>
<dbReference type="Proteomes" id="UP000317648">
    <property type="component" value="Chromosome"/>
</dbReference>
<reference evidence="2 3" key="1">
    <citation type="submission" date="2019-02" db="EMBL/GenBank/DDBJ databases">
        <title>Deep-cultivation of Planctomycetes and their phenomic and genomic characterization uncovers novel biology.</title>
        <authorList>
            <person name="Wiegand S."/>
            <person name="Jogler M."/>
            <person name="Boedeker C."/>
            <person name="Pinto D."/>
            <person name="Vollmers J."/>
            <person name="Rivas-Marin E."/>
            <person name="Kohn T."/>
            <person name="Peeters S.H."/>
            <person name="Heuer A."/>
            <person name="Rast P."/>
            <person name="Oberbeckmann S."/>
            <person name="Bunk B."/>
            <person name="Jeske O."/>
            <person name="Meyerdierks A."/>
            <person name="Storesund J.E."/>
            <person name="Kallscheuer N."/>
            <person name="Luecker S."/>
            <person name="Lage O.M."/>
            <person name="Pohl T."/>
            <person name="Merkel B.J."/>
            <person name="Hornburger P."/>
            <person name="Mueller R.-W."/>
            <person name="Bruemmer F."/>
            <person name="Labrenz M."/>
            <person name="Spormann A.M."/>
            <person name="Op den Camp H."/>
            <person name="Overmann J."/>
            <person name="Amann R."/>
            <person name="Jetten M.S.M."/>
            <person name="Mascher T."/>
            <person name="Medema M.H."/>
            <person name="Devos D.P."/>
            <person name="Kaster A.-K."/>
            <person name="Ovreas L."/>
            <person name="Rohde M."/>
            <person name="Galperin M.Y."/>
            <person name="Jogler C."/>
        </authorList>
    </citation>
    <scope>NUCLEOTIDE SEQUENCE [LARGE SCALE GENOMIC DNA]</scope>
    <source>
        <strain evidence="2 3">Pla85_3_4</strain>
    </source>
</reference>
<feature type="transmembrane region" description="Helical" evidence="1">
    <location>
        <begin position="6"/>
        <end position="30"/>
    </location>
</feature>
<evidence type="ECO:0000313" key="3">
    <source>
        <dbReference type="Proteomes" id="UP000317648"/>
    </source>
</evidence>
<name>A0A518DXS0_9BACT</name>
<evidence type="ECO:0000313" key="2">
    <source>
        <dbReference type="EMBL" id="QDU96646.1"/>
    </source>
</evidence>
<keyword evidence="1" id="KW-0472">Membrane</keyword>
<keyword evidence="3" id="KW-1185">Reference proteome</keyword>
<dbReference type="RefSeq" id="WP_145055261.1">
    <property type="nucleotide sequence ID" value="NZ_CP036433.1"/>
</dbReference>
<organism evidence="2 3">
    <name type="scientific">Lignipirellula cremea</name>
    <dbReference type="NCBI Taxonomy" id="2528010"/>
    <lineage>
        <taxon>Bacteria</taxon>
        <taxon>Pseudomonadati</taxon>
        <taxon>Planctomycetota</taxon>
        <taxon>Planctomycetia</taxon>
        <taxon>Pirellulales</taxon>
        <taxon>Pirellulaceae</taxon>
        <taxon>Lignipirellula</taxon>
    </lineage>
</organism>
<dbReference type="OrthoDB" id="282265at2"/>